<comment type="caution">
    <text evidence="3">The sequence shown here is derived from an EMBL/GenBank/DDBJ whole genome shotgun (WGS) entry which is preliminary data.</text>
</comment>
<evidence type="ECO:0000256" key="1">
    <source>
        <dbReference type="SAM" id="Coils"/>
    </source>
</evidence>
<evidence type="ECO:0000259" key="2">
    <source>
        <dbReference type="Pfam" id="PF16740"/>
    </source>
</evidence>
<keyword evidence="4" id="KW-1185">Reference proteome</keyword>
<accession>A0A834IY10</accession>
<keyword evidence="1" id="KW-0175">Coiled coil</keyword>
<gene>
    <name evidence="3" type="ORF">GWI33_003232</name>
</gene>
<dbReference type="EMBL" id="JAACXV010000189">
    <property type="protein sequence ID" value="KAF7282117.1"/>
    <property type="molecule type" value="Genomic_DNA"/>
</dbReference>
<dbReference type="Gene3D" id="6.10.250.1380">
    <property type="match status" value="1"/>
</dbReference>
<protein>
    <recommendedName>
        <fullName evidence="2">Ska2 N-terminal domain-containing protein</fullName>
    </recommendedName>
</protein>
<dbReference type="Pfam" id="PF16740">
    <property type="entry name" value="SKA2"/>
    <property type="match status" value="1"/>
</dbReference>
<dbReference type="Proteomes" id="UP000625711">
    <property type="component" value="Unassembled WGS sequence"/>
</dbReference>
<proteinExistence type="predicted"/>
<dbReference type="InterPro" id="IPR042091">
    <property type="entry name" value="Ska2_N"/>
</dbReference>
<dbReference type="AlphaFoldDB" id="A0A834IY10"/>
<evidence type="ECO:0000313" key="3">
    <source>
        <dbReference type="EMBL" id="KAF7282117.1"/>
    </source>
</evidence>
<name>A0A834IY10_RHYFE</name>
<organism evidence="3 4">
    <name type="scientific">Rhynchophorus ferrugineus</name>
    <name type="common">Red palm weevil</name>
    <name type="synonym">Curculio ferrugineus</name>
    <dbReference type="NCBI Taxonomy" id="354439"/>
    <lineage>
        <taxon>Eukaryota</taxon>
        <taxon>Metazoa</taxon>
        <taxon>Ecdysozoa</taxon>
        <taxon>Arthropoda</taxon>
        <taxon>Hexapoda</taxon>
        <taxon>Insecta</taxon>
        <taxon>Pterygota</taxon>
        <taxon>Neoptera</taxon>
        <taxon>Endopterygota</taxon>
        <taxon>Coleoptera</taxon>
        <taxon>Polyphaga</taxon>
        <taxon>Cucujiformia</taxon>
        <taxon>Curculionidae</taxon>
        <taxon>Dryophthorinae</taxon>
        <taxon>Rhynchophorus</taxon>
    </lineage>
</organism>
<evidence type="ECO:0000313" key="4">
    <source>
        <dbReference type="Proteomes" id="UP000625711"/>
    </source>
</evidence>
<feature type="coiled-coil region" evidence="1">
    <location>
        <begin position="5"/>
        <end position="77"/>
    </location>
</feature>
<sequence length="114" mass="13420">MEQAVEDIENKMKKTDERLDTLAIQVGNIEQEIFSDGTQEVEVHNLLRSVSEVKDNYQNLRKEIMEVQDLQKQLSSSLSMQLKIMQSKFNTLKEKEHFWRRTNNLIVLLILVKS</sequence>
<feature type="domain" description="Ska2 N-terminal" evidence="2">
    <location>
        <begin position="2"/>
        <end position="94"/>
    </location>
</feature>
<reference evidence="3" key="1">
    <citation type="submission" date="2020-08" db="EMBL/GenBank/DDBJ databases">
        <title>Genome sequencing and assembly of the red palm weevil Rhynchophorus ferrugineus.</title>
        <authorList>
            <person name="Dias G.B."/>
            <person name="Bergman C.M."/>
            <person name="Manee M."/>
        </authorList>
    </citation>
    <scope>NUCLEOTIDE SEQUENCE</scope>
    <source>
        <strain evidence="3">AA-2017</strain>
        <tissue evidence="3">Whole larva</tissue>
    </source>
</reference>
<dbReference type="OrthoDB" id="8182512at2759"/>